<evidence type="ECO:0000313" key="1">
    <source>
        <dbReference type="EMBL" id="MBK4724743.1"/>
    </source>
</evidence>
<reference evidence="1" key="1">
    <citation type="submission" date="2021-01" db="EMBL/GenBank/DDBJ databases">
        <title>Draft genome of Pantoea agglomerans Eh 335.</title>
        <authorList>
            <person name="Emsley S.A."/>
            <person name="Oline D.K."/>
            <person name="Saw J.H."/>
            <person name="Ushijima B."/>
            <person name="Videau P."/>
            <person name="Koyack M.J."/>
        </authorList>
    </citation>
    <scope>NUCLEOTIDE SEQUENCE</scope>
    <source>
        <strain evidence="1">Eh 335</strain>
    </source>
</reference>
<dbReference type="Proteomes" id="UP000633731">
    <property type="component" value="Unassembled WGS sequence"/>
</dbReference>
<comment type="caution">
    <text evidence="1">The sequence shown here is derived from an EMBL/GenBank/DDBJ whole genome shotgun (WGS) entry which is preliminary data.</text>
</comment>
<proteinExistence type="predicted"/>
<sequence>MERISHLKRALYAISVATLFITPGILAAQSHQLPHYQSAPADIITPDDKTATIPEEYRNDKPQPLMRGDGFNYNLYYNYRLTPHVILRPNLQQTTKPGSVSDNSHLFVGGLSAGINF</sequence>
<name>A0ACC5RJ48_ENTAG</name>
<evidence type="ECO:0000313" key="2">
    <source>
        <dbReference type="Proteomes" id="UP000633731"/>
    </source>
</evidence>
<gene>
    <name evidence="1" type="ORF">JJL49_05805</name>
</gene>
<protein>
    <submittedName>
        <fullName evidence="1">Carbohydrate porin</fullName>
    </submittedName>
</protein>
<keyword evidence="2" id="KW-1185">Reference proteome</keyword>
<dbReference type="EMBL" id="JAEOXF010000002">
    <property type="protein sequence ID" value="MBK4724743.1"/>
    <property type="molecule type" value="Genomic_DNA"/>
</dbReference>
<accession>A0ACC5RJ48</accession>
<organism evidence="1 2">
    <name type="scientific">Enterobacter agglomerans</name>
    <name type="common">Erwinia herbicola</name>
    <name type="synonym">Pantoea agglomerans</name>
    <dbReference type="NCBI Taxonomy" id="549"/>
    <lineage>
        <taxon>Bacteria</taxon>
        <taxon>Pseudomonadati</taxon>
        <taxon>Pseudomonadota</taxon>
        <taxon>Gammaproteobacteria</taxon>
        <taxon>Enterobacterales</taxon>
        <taxon>Erwiniaceae</taxon>
        <taxon>Pantoea</taxon>
        <taxon>Pantoea agglomerans group</taxon>
    </lineage>
</organism>